<feature type="chain" id="PRO_5019504410" description="Lectin-like protein BA14k" evidence="2">
    <location>
        <begin position="30"/>
        <end position="102"/>
    </location>
</feature>
<feature type="region of interest" description="Disordered" evidence="1">
    <location>
        <begin position="28"/>
        <end position="79"/>
    </location>
</feature>
<evidence type="ECO:0000313" key="4">
    <source>
        <dbReference type="Proteomes" id="UP000287401"/>
    </source>
</evidence>
<evidence type="ECO:0000256" key="2">
    <source>
        <dbReference type="SAM" id="SignalP"/>
    </source>
</evidence>
<evidence type="ECO:0000313" key="3">
    <source>
        <dbReference type="EMBL" id="RSU57424.1"/>
    </source>
</evidence>
<sequence>MKGHDMTYPSLLTLGAAALMATLGAPAMAQAPHHGASQPVSSKAPAKKPAPVKAQPAKAQPAKAQGRSTGAAHQKACRNRYKSYDARLDSYLYRGKRVRCTL</sequence>
<dbReference type="AlphaFoldDB" id="A0A430BXE3"/>
<organism evidence="3 4">
    <name type="scientific">Sphingobium yanoikuyae</name>
    <name type="common">Sphingomonas yanoikuyae</name>
    <dbReference type="NCBI Taxonomy" id="13690"/>
    <lineage>
        <taxon>Bacteria</taxon>
        <taxon>Pseudomonadati</taxon>
        <taxon>Pseudomonadota</taxon>
        <taxon>Alphaproteobacteria</taxon>
        <taxon>Sphingomonadales</taxon>
        <taxon>Sphingomonadaceae</taxon>
        <taxon>Sphingobium</taxon>
    </lineage>
</organism>
<feature type="signal peptide" evidence="2">
    <location>
        <begin position="1"/>
        <end position="29"/>
    </location>
</feature>
<evidence type="ECO:0000256" key="1">
    <source>
        <dbReference type="SAM" id="MobiDB-lite"/>
    </source>
</evidence>
<dbReference type="Proteomes" id="UP000287401">
    <property type="component" value="Unassembled WGS sequence"/>
</dbReference>
<dbReference type="EMBL" id="QRAL01000008">
    <property type="protein sequence ID" value="RSU57424.1"/>
    <property type="molecule type" value="Genomic_DNA"/>
</dbReference>
<comment type="caution">
    <text evidence="3">The sequence shown here is derived from an EMBL/GenBank/DDBJ whole genome shotgun (WGS) entry which is preliminary data.</text>
</comment>
<evidence type="ECO:0008006" key="5">
    <source>
        <dbReference type="Google" id="ProtNLM"/>
    </source>
</evidence>
<proteinExistence type="predicted"/>
<keyword evidence="2" id="KW-0732">Signal</keyword>
<reference evidence="3 4" key="1">
    <citation type="submission" date="2018-07" db="EMBL/GenBank/DDBJ databases">
        <title>Genomic and Epidemiologic Investigation of an Indolent Hospital Outbreak.</title>
        <authorList>
            <person name="Johnson R.C."/>
            <person name="Deming C."/>
            <person name="Conlan S."/>
            <person name="Zellmer C.J."/>
            <person name="Michelin A.V."/>
            <person name="Lee-Lin S."/>
            <person name="Thomas P.J."/>
            <person name="Park M."/>
            <person name="Weingarten R.A."/>
            <person name="Less J."/>
            <person name="Dekker J.P."/>
            <person name="Frank K.M."/>
            <person name="Musser K.A."/>
            <person name="Mcquiston J.R."/>
            <person name="Henderson D.K."/>
            <person name="Lau A.F."/>
            <person name="Palmore T.N."/>
            <person name="Segre J.A."/>
        </authorList>
    </citation>
    <scope>NUCLEOTIDE SEQUENCE [LARGE SCALE GENOMIC DNA]</scope>
    <source>
        <strain evidence="3 4">SK-NIH.Env6_1116</strain>
    </source>
</reference>
<gene>
    <name evidence="3" type="ORF">DAH51_09075</name>
</gene>
<accession>A0A430BXE3</accession>
<name>A0A430BXE3_SPHYA</name>
<protein>
    <recommendedName>
        <fullName evidence="5">Lectin-like protein BA14k</fullName>
    </recommendedName>
</protein>
<feature type="compositionally biased region" description="Low complexity" evidence="1">
    <location>
        <begin position="36"/>
        <end position="65"/>
    </location>
</feature>